<evidence type="ECO:0000256" key="2">
    <source>
        <dbReference type="PROSITE-ProRule" id="PRU00169"/>
    </source>
</evidence>
<dbReference type="PANTHER" id="PTHR44591">
    <property type="entry name" value="STRESS RESPONSE REGULATOR PROTEIN 1"/>
    <property type="match status" value="1"/>
</dbReference>
<feature type="region of interest" description="Disordered" evidence="3">
    <location>
        <begin position="1"/>
        <end position="24"/>
    </location>
</feature>
<dbReference type="AlphaFoldDB" id="Q2LQV7"/>
<dbReference type="PANTHER" id="PTHR44591:SF3">
    <property type="entry name" value="RESPONSE REGULATORY DOMAIN-CONTAINING PROTEIN"/>
    <property type="match status" value="1"/>
</dbReference>
<protein>
    <submittedName>
        <fullName evidence="5">CheY-like receiver domain protein</fullName>
    </submittedName>
</protein>
<keyword evidence="6" id="KW-1185">Reference proteome</keyword>
<evidence type="ECO:0000256" key="1">
    <source>
        <dbReference type="ARBA" id="ARBA00022553"/>
    </source>
</evidence>
<dbReference type="InterPro" id="IPR050595">
    <property type="entry name" value="Bact_response_regulator"/>
</dbReference>
<gene>
    <name evidence="5" type="ORF">SYN_02258</name>
</gene>
<keyword evidence="1 2" id="KW-0597">Phosphoprotein</keyword>
<dbReference type="Gene3D" id="3.40.50.2300">
    <property type="match status" value="1"/>
</dbReference>
<dbReference type="eggNOG" id="COG2204">
    <property type="taxonomic scope" value="Bacteria"/>
</dbReference>
<dbReference type="EMBL" id="CP000252">
    <property type="protein sequence ID" value="ABC76466.1"/>
    <property type="molecule type" value="Genomic_DNA"/>
</dbReference>
<dbReference type="InterPro" id="IPR011006">
    <property type="entry name" value="CheY-like_superfamily"/>
</dbReference>
<evidence type="ECO:0000313" key="5">
    <source>
        <dbReference type="EMBL" id="ABC76466.1"/>
    </source>
</evidence>
<dbReference type="SMART" id="SM00448">
    <property type="entry name" value="REC"/>
    <property type="match status" value="1"/>
</dbReference>
<dbReference type="Pfam" id="PF00072">
    <property type="entry name" value="Response_reg"/>
    <property type="match status" value="1"/>
</dbReference>
<evidence type="ECO:0000259" key="4">
    <source>
        <dbReference type="PROSITE" id="PS50110"/>
    </source>
</evidence>
<dbReference type="GO" id="GO:0000160">
    <property type="term" value="P:phosphorelay signal transduction system"/>
    <property type="evidence" value="ECO:0007669"/>
    <property type="project" value="InterPro"/>
</dbReference>
<reference evidence="5 6" key="1">
    <citation type="journal article" date="2007" name="Proc. Natl. Acad. Sci. U.S.A.">
        <title>The genome of Syntrophus aciditrophicus: life at the thermodynamic limit of microbial growth.</title>
        <authorList>
            <person name="McInerney M.J."/>
            <person name="Rohlin L."/>
            <person name="Mouttaki H."/>
            <person name="Kim U."/>
            <person name="Krupp R.S."/>
            <person name="Rios-Hernandez L."/>
            <person name="Sieber J."/>
            <person name="Struchtemeyer C.G."/>
            <person name="Bhattacharyya A."/>
            <person name="Campbell J.W."/>
            <person name="Gunsalus R.P."/>
        </authorList>
    </citation>
    <scope>NUCLEOTIDE SEQUENCE [LARGE SCALE GENOMIC DNA]</scope>
    <source>
        <strain evidence="5 6">SB</strain>
    </source>
</reference>
<feature type="modified residue" description="4-aspartylphosphate" evidence="2">
    <location>
        <position position="98"/>
    </location>
</feature>
<dbReference type="SUPFAM" id="SSF52172">
    <property type="entry name" value="CheY-like"/>
    <property type="match status" value="1"/>
</dbReference>
<dbReference type="OrthoDB" id="5397350at2"/>
<evidence type="ECO:0000313" key="6">
    <source>
        <dbReference type="Proteomes" id="UP000001933"/>
    </source>
</evidence>
<name>Q2LQV7_SYNAS</name>
<organism evidence="5 6">
    <name type="scientific">Syntrophus aciditrophicus (strain SB)</name>
    <dbReference type="NCBI Taxonomy" id="56780"/>
    <lineage>
        <taxon>Bacteria</taxon>
        <taxon>Pseudomonadati</taxon>
        <taxon>Thermodesulfobacteriota</taxon>
        <taxon>Syntrophia</taxon>
        <taxon>Syntrophales</taxon>
        <taxon>Syntrophaceae</taxon>
        <taxon>Syntrophus</taxon>
    </lineage>
</organism>
<dbReference type="STRING" id="56780.SYN_02258"/>
<dbReference type="CDD" id="cd00156">
    <property type="entry name" value="REC"/>
    <property type="match status" value="1"/>
</dbReference>
<evidence type="ECO:0000256" key="3">
    <source>
        <dbReference type="SAM" id="MobiDB-lite"/>
    </source>
</evidence>
<accession>Q2LQV7</accession>
<proteinExistence type="predicted"/>
<dbReference type="PROSITE" id="PS50110">
    <property type="entry name" value="RESPONSE_REGULATORY"/>
    <property type="match status" value="1"/>
</dbReference>
<dbReference type="HOGENOM" id="CLU_000445_69_8_7"/>
<dbReference type="RefSeq" id="WP_011416500.1">
    <property type="nucleotide sequence ID" value="NC_007759.1"/>
</dbReference>
<dbReference type="InParanoid" id="Q2LQV7"/>
<sequence length="167" mass="18805">MRRSAGVLKMSSPKGSGTGSDRDLLVSDNAGVSENLGPARLLKGEETILLVDDEDVNIEVMSEILEMLGYRVFSAENGQEALRIYREKWREIDLVILDMIMPDLKGGDVFDLMREMNPRARVILSTGYGWKGQAADIMSRGCRAFIKKPFHIEELSRKVRQVLDETE</sequence>
<feature type="domain" description="Response regulatory" evidence="4">
    <location>
        <begin position="47"/>
        <end position="163"/>
    </location>
</feature>
<dbReference type="InterPro" id="IPR001789">
    <property type="entry name" value="Sig_transdc_resp-reg_receiver"/>
</dbReference>
<dbReference type="KEGG" id="sat:SYN_02258"/>
<dbReference type="Proteomes" id="UP000001933">
    <property type="component" value="Chromosome"/>
</dbReference>